<dbReference type="NCBIfam" id="TIGR00181">
    <property type="entry name" value="pepF"/>
    <property type="match status" value="1"/>
</dbReference>
<dbReference type="GO" id="GO:0046872">
    <property type="term" value="F:metal ion binding"/>
    <property type="evidence" value="ECO:0007669"/>
    <property type="project" value="UniProtKB-UniRule"/>
</dbReference>
<protein>
    <recommendedName>
        <fullName evidence="6">Oligopeptidase F</fullName>
        <ecNumber evidence="6">3.4.24.-</ecNumber>
    </recommendedName>
</protein>
<dbReference type="CDD" id="cd09608">
    <property type="entry name" value="M3B_PepF"/>
    <property type="match status" value="1"/>
</dbReference>
<dbReference type="SUPFAM" id="SSF55486">
    <property type="entry name" value="Metalloproteases ('zincins'), catalytic domain"/>
    <property type="match status" value="1"/>
</dbReference>
<evidence type="ECO:0000259" key="7">
    <source>
        <dbReference type="Pfam" id="PF01432"/>
    </source>
</evidence>
<dbReference type="PANTHER" id="PTHR11804:SF84">
    <property type="entry name" value="SACCHAROLYSIN"/>
    <property type="match status" value="1"/>
</dbReference>
<dbReference type="GO" id="GO:0006508">
    <property type="term" value="P:proteolysis"/>
    <property type="evidence" value="ECO:0007669"/>
    <property type="project" value="UniProtKB-KW"/>
</dbReference>
<evidence type="ECO:0000256" key="1">
    <source>
        <dbReference type="ARBA" id="ARBA00022670"/>
    </source>
</evidence>
<feature type="domain" description="Peptidase M3A/M3B catalytic" evidence="7">
    <location>
        <begin position="192"/>
        <end position="568"/>
    </location>
</feature>
<dbReference type="EC" id="3.4.24.-" evidence="6"/>
<dbReference type="InterPro" id="IPR042088">
    <property type="entry name" value="OligoPept_F_C"/>
</dbReference>
<organism evidence="9 10">
    <name type="scientific">Peloplasma aerotolerans</name>
    <dbReference type="NCBI Taxonomy" id="3044389"/>
    <lineage>
        <taxon>Bacteria</taxon>
        <taxon>Bacillati</taxon>
        <taxon>Mycoplasmatota</taxon>
        <taxon>Mollicutes</taxon>
        <taxon>Acholeplasmatales</taxon>
        <taxon>Acholeplasmataceae</taxon>
        <taxon>Peloplasma</taxon>
    </lineage>
</organism>
<comment type="caution">
    <text evidence="9">The sequence shown here is derived from an EMBL/GenBank/DDBJ whole genome shotgun (WGS) entry which is preliminary data.</text>
</comment>
<evidence type="ECO:0000313" key="9">
    <source>
        <dbReference type="EMBL" id="MDI6452915.1"/>
    </source>
</evidence>
<dbReference type="InterPro" id="IPR013647">
    <property type="entry name" value="OligopepF_N_dom"/>
</dbReference>
<dbReference type="EMBL" id="JASCXW010000013">
    <property type="protein sequence ID" value="MDI6452915.1"/>
    <property type="molecule type" value="Genomic_DNA"/>
</dbReference>
<dbReference type="AlphaFoldDB" id="A0AAW6U812"/>
<evidence type="ECO:0000256" key="5">
    <source>
        <dbReference type="ARBA" id="ARBA00023049"/>
    </source>
</evidence>
<dbReference type="InterPro" id="IPR004438">
    <property type="entry name" value="Peptidase_M3B"/>
</dbReference>
<dbReference type="Gene3D" id="1.10.1370.20">
    <property type="entry name" value="Oligoendopeptidase f, C-terminal domain"/>
    <property type="match status" value="1"/>
</dbReference>
<keyword evidence="10" id="KW-1185">Reference proteome</keyword>
<evidence type="ECO:0000256" key="6">
    <source>
        <dbReference type="RuleBase" id="RU368091"/>
    </source>
</evidence>
<keyword evidence="1 6" id="KW-0645">Protease</keyword>
<accession>A0AAW6U812</accession>
<dbReference type="InterPro" id="IPR045090">
    <property type="entry name" value="Pept_M3A_M3B"/>
</dbReference>
<comment type="similarity">
    <text evidence="6">Belongs to the peptidase M3B family.</text>
</comment>
<dbReference type="Gene3D" id="1.10.287.830">
    <property type="entry name" value="putative peptidase helix hairpin domain like"/>
    <property type="match status" value="1"/>
</dbReference>
<evidence type="ECO:0000256" key="4">
    <source>
        <dbReference type="ARBA" id="ARBA00022833"/>
    </source>
</evidence>
<proteinExistence type="inferred from homology"/>
<dbReference type="InterPro" id="IPR001567">
    <property type="entry name" value="Pept_M3A_M3B_dom"/>
</dbReference>
<dbReference type="GO" id="GO:0004222">
    <property type="term" value="F:metalloendopeptidase activity"/>
    <property type="evidence" value="ECO:0007669"/>
    <property type="project" value="UniProtKB-UniRule"/>
</dbReference>
<keyword evidence="5 6" id="KW-0482">Metalloprotease</keyword>
<reference evidence="9" key="1">
    <citation type="submission" date="2023-05" db="EMBL/GenBank/DDBJ databases">
        <title>Mariniplasma microaerophilum sp. nov., a novel anaerobic mollicute isolated from terrestrial mud volcano, Taman Peninsula, Russia.</title>
        <authorList>
            <person name="Khomyakova M.A."/>
            <person name="Merkel A.Y."/>
            <person name="Slobodkin A.I."/>
        </authorList>
    </citation>
    <scope>NUCLEOTIDE SEQUENCE</scope>
    <source>
        <strain evidence="9">M4Ah</strain>
    </source>
</reference>
<evidence type="ECO:0000313" key="10">
    <source>
        <dbReference type="Proteomes" id="UP001431532"/>
    </source>
</evidence>
<comment type="function">
    <text evidence="6">Has oligopeptidase activity and degrades a variety of small bioactive peptides.</text>
</comment>
<comment type="cofactor">
    <cofactor evidence="6">
        <name>Zn(2+)</name>
        <dbReference type="ChEBI" id="CHEBI:29105"/>
    </cofactor>
    <text evidence="6">Binds 1 zinc ion.</text>
</comment>
<dbReference type="Pfam" id="PF08439">
    <property type="entry name" value="Peptidase_M3_N"/>
    <property type="match status" value="1"/>
</dbReference>
<dbReference type="Gene3D" id="1.20.140.70">
    <property type="entry name" value="Oligopeptidase f, N-terminal domain"/>
    <property type="match status" value="1"/>
</dbReference>
<dbReference type="Proteomes" id="UP001431532">
    <property type="component" value="Unassembled WGS sequence"/>
</dbReference>
<gene>
    <name evidence="9" type="primary">pepF</name>
    <name evidence="9" type="ORF">QJ521_05010</name>
</gene>
<dbReference type="Pfam" id="PF01432">
    <property type="entry name" value="Peptidase_M3"/>
    <property type="match status" value="1"/>
</dbReference>
<keyword evidence="3 6" id="KW-0378">Hydrolase</keyword>
<dbReference type="GO" id="GO:0006518">
    <property type="term" value="P:peptide metabolic process"/>
    <property type="evidence" value="ECO:0007669"/>
    <property type="project" value="TreeGrafter"/>
</dbReference>
<keyword evidence="2 6" id="KW-0479">Metal-binding</keyword>
<sequence>MSKWDLSIFYPNLEAWDEDLKKLPEHIEKLASFQGKLGELENFRKFFKAEEEATKLLYRLYAYIHLNSDLNLKDTVKSAKNQQMLLMLSELNQKTSFTQPEIISLGQEKIMEFVESDDFLGTYKFQMEKLFMQQKHVLSSDQERIIANFGPTKSVPASLYQALAIVDAEDEKVTLSDGKEITVTQSNYRSLLAEVPTADDRRLVFEAAFKRYKENKAAFASTYNLVLQQQAANYKSRNYASALDAALFQNNIPTSVFHNLKDVAYENTAPIRRYIAIRKKHLGLDKYHTYDRFMKLAKDDTKYPFEDARKMFFESIKDMNPEFVKNQKSAVEDGFVDAYPQDGKRTGAYSSGFYGYHPFILLNHDDTLDSVFTLAHEAGHSAHTIFSNENQPMPTSDYTIFVAEIASTFNEHALLDFLLQKAESKAQKVDLLESAIDGIMATFYRQTLFATFEYEANQLVEKGMPITDEALSKIMVDLYKHYYDLDITEENGKQYVWAYIPHLFYYPFYVYQYATSYSASLKIYADVKNKKPNAMENYLGLLKSGGSDYPVNQAAKAGADLTNKETFNAVIDRFTSLVDELEKVLEEK</sequence>
<keyword evidence="4 6" id="KW-0862">Zinc</keyword>
<dbReference type="RefSeq" id="WP_282839339.1">
    <property type="nucleotide sequence ID" value="NZ_JASCXW010000013.1"/>
</dbReference>
<name>A0AAW6U812_9MOLU</name>
<evidence type="ECO:0000256" key="3">
    <source>
        <dbReference type="ARBA" id="ARBA00022801"/>
    </source>
</evidence>
<feature type="domain" description="Oligopeptidase F N-terminal" evidence="8">
    <location>
        <begin position="101"/>
        <end position="167"/>
    </location>
</feature>
<evidence type="ECO:0000256" key="2">
    <source>
        <dbReference type="ARBA" id="ARBA00022723"/>
    </source>
</evidence>
<evidence type="ECO:0000259" key="8">
    <source>
        <dbReference type="Pfam" id="PF08439"/>
    </source>
</evidence>
<dbReference type="PANTHER" id="PTHR11804">
    <property type="entry name" value="PROTEASE M3 THIMET OLIGOPEPTIDASE-RELATED"/>
    <property type="match status" value="1"/>
</dbReference>